<sequence length="99" mass="11437">MGNIRDPITLSLFSKPAFLAGFCRLRRRPKRRNGATIRLGYKRRGFCLGTRPVVRWCVVAGPIRALKKIMMEIAWSNGKLMNSYLWSLPILRPQMFPLC</sequence>
<dbReference type="Proteomes" id="UP000233551">
    <property type="component" value="Unassembled WGS sequence"/>
</dbReference>
<evidence type="ECO:0000313" key="2">
    <source>
        <dbReference type="Proteomes" id="UP000233551"/>
    </source>
</evidence>
<comment type="caution">
    <text evidence="1">The sequence shown here is derived from an EMBL/GenBank/DDBJ whole genome shotgun (WGS) entry which is preliminary data.</text>
</comment>
<reference evidence="1 2" key="1">
    <citation type="submission" date="2017-11" db="EMBL/GenBank/DDBJ databases">
        <title>De-novo sequencing of pomegranate (Punica granatum L.) genome.</title>
        <authorList>
            <person name="Akparov Z."/>
            <person name="Amiraslanov A."/>
            <person name="Hajiyeva S."/>
            <person name="Abbasov M."/>
            <person name="Kaur K."/>
            <person name="Hamwieh A."/>
            <person name="Solovyev V."/>
            <person name="Salamov A."/>
            <person name="Braich B."/>
            <person name="Kosarev P."/>
            <person name="Mahmoud A."/>
            <person name="Hajiyev E."/>
            <person name="Babayeva S."/>
            <person name="Izzatullayeva V."/>
            <person name="Mammadov A."/>
            <person name="Mammadov A."/>
            <person name="Sharifova S."/>
            <person name="Ojaghi J."/>
            <person name="Eynullazada K."/>
            <person name="Bayramov B."/>
            <person name="Abdulazimova A."/>
            <person name="Shahmuradov I."/>
        </authorList>
    </citation>
    <scope>NUCLEOTIDE SEQUENCE [LARGE SCALE GENOMIC DNA]</scope>
    <source>
        <strain evidence="2">cv. AG2017</strain>
        <tissue evidence="1">Leaf</tissue>
    </source>
</reference>
<proteinExistence type="predicted"/>
<name>A0A2I0IHX7_PUNGR</name>
<keyword evidence="2" id="KW-1185">Reference proteome</keyword>
<accession>A0A2I0IHX7</accession>
<gene>
    <name evidence="1" type="ORF">CRG98_035988</name>
</gene>
<protein>
    <submittedName>
        <fullName evidence="1">Uncharacterized protein</fullName>
    </submittedName>
</protein>
<organism evidence="1 2">
    <name type="scientific">Punica granatum</name>
    <name type="common">Pomegranate</name>
    <dbReference type="NCBI Taxonomy" id="22663"/>
    <lineage>
        <taxon>Eukaryota</taxon>
        <taxon>Viridiplantae</taxon>
        <taxon>Streptophyta</taxon>
        <taxon>Embryophyta</taxon>
        <taxon>Tracheophyta</taxon>
        <taxon>Spermatophyta</taxon>
        <taxon>Magnoliopsida</taxon>
        <taxon>eudicotyledons</taxon>
        <taxon>Gunneridae</taxon>
        <taxon>Pentapetalae</taxon>
        <taxon>rosids</taxon>
        <taxon>malvids</taxon>
        <taxon>Myrtales</taxon>
        <taxon>Lythraceae</taxon>
        <taxon>Punica</taxon>
    </lineage>
</organism>
<dbReference type="AlphaFoldDB" id="A0A2I0IHX7"/>
<evidence type="ECO:0000313" key="1">
    <source>
        <dbReference type="EMBL" id="PKI43612.1"/>
    </source>
</evidence>
<dbReference type="EMBL" id="PGOL01003028">
    <property type="protein sequence ID" value="PKI43612.1"/>
    <property type="molecule type" value="Genomic_DNA"/>
</dbReference>